<dbReference type="EMBL" id="JABSXK010000001">
    <property type="protein sequence ID" value="NRV12356.1"/>
    <property type="molecule type" value="Genomic_DNA"/>
</dbReference>
<sequence>MAFGKFQSFPGKVLKFIADGYSAYPLARQQFELEEDKIFDLTQVIGLTNDDAVSKEYRWVKQVVERLNRTFKSSYRVTYGYGSEDGALYGVSLWVAYYNFLRPHPYNYWRPLNEIDQLKQADNIPAKWQILISLGQQTILHMQKKRCS</sequence>
<proteinExistence type="predicted"/>
<evidence type="ECO:0000313" key="1">
    <source>
        <dbReference type="EMBL" id="NRV12356.1"/>
    </source>
</evidence>
<reference evidence="1" key="1">
    <citation type="submission" date="2020-05" db="EMBL/GenBank/DDBJ databases">
        <title>Genomic insights into acetone-butanol-ethanol (ABE) fermentation by sequencing solventogenic clostridia strains.</title>
        <authorList>
            <person name="Brown S."/>
        </authorList>
    </citation>
    <scope>NUCLEOTIDE SEQUENCE</scope>
    <source>
        <strain evidence="1">DJ126</strain>
    </source>
</reference>
<gene>
    <name evidence="1" type="ORF">DFH45_005319</name>
</gene>
<protein>
    <recommendedName>
        <fullName evidence="3">Integrase catalytic domain-containing protein</fullName>
    </recommendedName>
</protein>
<evidence type="ECO:0000313" key="2">
    <source>
        <dbReference type="Proteomes" id="UP000821656"/>
    </source>
</evidence>
<accession>A0A9Q5CYA5</accession>
<comment type="caution">
    <text evidence="1">The sequence shown here is derived from an EMBL/GenBank/DDBJ whole genome shotgun (WGS) entry which is preliminary data.</text>
</comment>
<name>A0A9Q5CYA5_CLOBE</name>
<dbReference type="AlphaFoldDB" id="A0A9Q5CYA5"/>
<organism evidence="1 2">
    <name type="scientific">Clostridium beijerinckii</name>
    <name type="common">Clostridium MP</name>
    <dbReference type="NCBI Taxonomy" id="1520"/>
    <lineage>
        <taxon>Bacteria</taxon>
        <taxon>Bacillati</taxon>
        <taxon>Bacillota</taxon>
        <taxon>Clostridia</taxon>
        <taxon>Eubacteriales</taxon>
        <taxon>Clostridiaceae</taxon>
        <taxon>Clostridium</taxon>
    </lineage>
</organism>
<dbReference type="Proteomes" id="UP000821656">
    <property type="component" value="Unassembled WGS sequence"/>
</dbReference>
<evidence type="ECO:0008006" key="3">
    <source>
        <dbReference type="Google" id="ProtNLM"/>
    </source>
</evidence>